<protein>
    <submittedName>
        <fullName evidence="1">Uncharacterized protein</fullName>
    </submittedName>
</protein>
<evidence type="ECO:0000313" key="2">
    <source>
        <dbReference type="Proteomes" id="UP001054945"/>
    </source>
</evidence>
<accession>A0AAV4WCZ9</accession>
<dbReference type="AlphaFoldDB" id="A0AAV4WCZ9"/>
<sequence>MSRLCPEERCKRKHIEKTMGGSPLFPEVFSDDTSLIPGMTLIERGRFYFEEISIEEGEIQFFDVRRANVSSVGLKRFSALS</sequence>
<comment type="caution">
    <text evidence="1">The sequence shown here is derived from an EMBL/GenBank/DDBJ whole genome shotgun (WGS) entry which is preliminary data.</text>
</comment>
<dbReference type="EMBL" id="BPLR01016049">
    <property type="protein sequence ID" value="GIY80736.1"/>
    <property type="molecule type" value="Genomic_DNA"/>
</dbReference>
<keyword evidence="2" id="KW-1185">Reference proteome</keyword>
<name>A0AAV4WCZ9_CAEEX</name>
<gene>
    <name evidence="1" type="ORF">CEXT_67331</name>
</gene>
<dbReference type="Proteomes" id="UP001054945">
    <property type="component" value="Unassembled WGS sequence"/>
</dbReference>
<proteinExistence type="predicted"/>
<evidence type="ECO:0000313" key="1">
    <source>
        <dbReference type="EMBL" id="GIY80736.1"/>
    </source>
</evidence>
<reference evidence="1 2" key="1">
    <citation type="submission" date="2021-06" db="EMBL/GenBank/DDBJ databases">
        <title>Caerostris extrusa draft genome.</title>
        <authorList>
            <person name="Kono N."/>
            <person name="Arakawa K."/>
        </authorList>
    </citation>
    <scope>NUCLEOTIDE SEQUENCE [LARGE SCALE GENOMIC DNA]</scope>
</reference>
<organism evidence="1 2">
    <name type="scientific">Caerostris extrusa</name>
    <name type="common">Bark spider</name>
    <name type="synonym">Caerostris bankana</name>
    <dbReference type="NCBI Taxonomy" id="172846"/>
    <lineage>
        <taxon>Eukaryota</taxon>
        <taxon>Metazoa</taxon>
        <taxon>Ecdysozoa</taxon>
        <taxon>Arthropoda</taxon>
        <taxon>Chelicerata</taxon>
        <taxon>Arachnida</taxon>
        <taxon>Araneae</taxon>
        <taxon>Araneomorphae</taxon>
        <taxon>Entelegynae</taxon>
        <taxon>Araneoidea</taxon>
        <taxon>Araneidae</taxon>
        <taxon>Caerostris</taxon>
    </lineage>
</organism>